<name>A0A2I1GQ87_9GLOM</name>
<keyword evidence="2" id="KW-1185">Reference proteome</keyword>
<protein>
    <submittedName>
        <fullName evidence="1">Uncharacterized protein</fullName>
    </submittedName>
</protein>
<evidence type="ECO:0000313" key="2">
    <source>
        <dbReference type="Proteomes" id="UP000234323"/>
    </source>
</evidence>
<dbReference type="Proteomes" id="UP000234323">
    <property type="component" value="Unassembled WGS sequence"/>
</dbReference>
<dbReference type="EMBL" id="LLXI01000673">
    <property type="protein sequence ID" value="PKY48806.1"/>
    <property type="molecule type" value="Genomic_DNA"/>
</dbReference>
<proteinExistence type="predicted"/>
<sequence>MQDMKGVKYINVDKENNNTLITVEFKDMSKDTKFNTMDQNSKNQVYKRTLVCEFGGKYKSKKIAEAIFTTGIKSIARVKGYNWIIKQQLKVNSTLCKIVDRLDLKLNNNKYKQATTTNTTPIVE</sequence>
<accession>A0A2I1GQ87</accession>
<reference evidence="1 2" key="1">
    <citation type="submission" date="2015-10" db="EMBL/GenBank/DDBJ databases">
        <title>Genome analyses suggest a sexual origin of heterokaryosis in a supposedly ancient asexual fungus.</title>
        <authorList>
            <person name="Ropars J."/>
            <person name="Sedzielewska K."/>
            <person name="Noel J."/>
            <person name="Charron P."/>
            <person name="Farinelli L."/>
            <person name="Marton T."/>
            <person name="Kruger M."/>
            <person name="Pelin A."/>
            <person name="Brachmann A."/>
            <person name="Corradi N."/>
        </authorList>
    </citation>
    <scope>NUCLEOTIDE SEQUENCE [LARGE SCALE GENOMIC DNA]</scope>
    <source>
        <strain evidence="1 2">A4</strain>
    </source>
</reference>
<organism evidence="1 2">
    <name type="scientific">Rhizophagus irregularis</name>
    <dbReference type="NCBI Taxonomy" id="588596"/>
    <lineage>
        <taxon>Eukaryota</taxon>
        <taxon>Fungi</taxon>
        <taxon>Fungi incertae sedis</taxon>
        <taxon>Mucoromycota</taxon>
        <taxon>Glomeromycotina</taxon>
        <taxon>Glomeromycetes</taxon>
        <taxon>Glomerales</taxon>
        <taxon>Glomeraceae</taxon>
        <taxon>Rhizophagus</taxon>
    </lineage>
</organism>
<gene>
    <name evidence="1" type="ORF">RhiirA4_464509</name>
</gene>
<comment type="caution">
    <text evidence="1">The sequence shown here is derived from an EMBL/GenBank/DDBJ whole genome shotgun (WGS) entry which is preliminary data.</text>
</comment>
<evidence type="ECO:0000313" key="1">
    <source>
        <dbReference type="EMBL" id="PKY48806.1"/>
    </source>
</evidence>
<dbReference type="AlphaFoldDB" id="A0A2I1GQ87"/>